<protein>
    <recommendedName>
        <fullName evidence="2">Heme chaperone HemW</fullName>
    </recommendedName>
</protein>
<reference evidence="5" key="1">
    <citation type="journal article" date="2015" name="MBio">
        <title>Genome-Resolved Metagenomic Analysis Reveals Roles for Candidate Phyla and Other Microbial Community Members in Biogeochemical Transformations in Oil Reservoirs.</title>
        <authorList>
            <person name="Hu P."/>
            <person name="Tom L."/>
            <person name="Singh A."/>
            <person name="Thomas B.C."/>
            <person name="Baker B.J."/>
            <person name="Piceno Y.M."/>
            <person name="Andersen G.L."/>
            <person name="Banfield J.F."/>
        </authorList>
    </citation>
    <scope>NUCLEOTIDE SEQUENCE [LARGE SCALE GENOMIC DNA]</scope>
</reference>
<dbReference type="Pfam" id="PF04055">
    <property type="entry name" value="Radical_SAM"/>
    <property type="match status" value="1"/>
</dbReference>
<dbReference type="EMBL" id="LGGP01000118">
    <property type="protein sequence ID" value="KUK80733.1"/>
    <property type="molecule type" value="Genomic_DNA"/>
</dbReference>
<dbReference type="NCBIfam" id="TIGR00539">
    <property type="entry name" value="hemN_rel"/>
    <property type="match status" value="1"/>
</dbReference>
<proteinExistence type="inferred from homology"/>
<dbReference type="InterPro" id="IPR058240">
    <property type="entry name" value="rSAM_sf"/>
</dbReference>
<evidence type="ECO:0000313" key="4">
    <source>
        <dbReference type="EMBL" id="KUK80733.1"/>
    </source>
</evidence>
<dbReference type="SFLD" id="SFLDG01065">
    <property type="entry name" value="anaerobic_coproporphyrinogen-I"/>
    <property type="match status" value="1"/>
</dbReference>
<dbReference type="InterPro" id="IPR007197">
    <property type="entry name" value="rSAM"/>
</dbReference>
<dbReference type="PANTHER" id="PTHR13932">
    <property type="entry name" value="COPROPORPHYRINIGEN III OXIDASE"/>
    <property type="match status" value="1"/>
</dbReference>
<keyword evidence="2" id="KW-0349">Heme</keyword>
<dbReference type="InterPro" id="IPR006638">
    <property type="entry name" value="Elp3/MiaA/NifB-like_rSAM"/>
</dbReference>
<keyword evidence="2" id="KW-0479">Metal-binding</keyword>
<comment type="similarity">
    <text evidence="1">Belongs to the anaerobic coproporphyrinogen-III oxidase family. HemW subfamily.</text>
</comment>
<dbReference type="GO" id="GO:0006779">
    <property type="term" value="P:porphyrin-containing compound biosynthetic process"/>
    <property type="evidence" value="ECO:0007669"/>
    <property type="project" value="InterPro"/>
</dbReference>
<name>A0A101HPM1_9BACT</name>
<dbReference type="SFLD" id="SFLDS00029">
    <property type="entry name" value="Radical_SAM"/>
    <property type="match status" value="1"/>
</dbReference>
<dbReference type="SFLD" id="SFLDG01082">
    <property type="entry name" value="B12-binding_domain_containing"/>
    <property type="match status" value="1"/>
</dbReference>
<organism evidence="4 5">
    <name type="scientific">Mesotoga prima</name>
    <dbReference type="NCBI Taxonomy" id="1184387"/>
    <lineage>
        <taxon>Bacteria</taxon>
        <taxon>Thermotogati</taxon>
        <taxon>Thermotogota</taxon>
        <taxon>Thermotogae</taxon>
        <taxon>Kosmotogales</taxon>
        <taxon>Kosmotogaceae</taxon>
        <taxon>Mesotoga</taxon>
    </lineage>
</organism>
<dbReference type="AlphaFoldDB" id="A0A101HPM1"/>
<dbReference type="SFLD" id="SFLDF00562">
    <property type="entry name" value="HemN-like__clustered_with_heat"/>
    <property type="match status" value="1"/>
</dbReference>
<evidence type="ECO:0000259" key="3">
    <source>
        <dbReference type="PROSITE" id="PS51918"/>
    </source>
</evidence>
<evidence type="ECO:0000256" key="2">
    <source>
        <dbReference type="RuleBase" id="RU364116"/>
    </source>
</evidence>
<evidence type="ECO:0000313" key="5">
    <source>
        <dbReference type="Proteomes" id="UP000054092"/>
    </source>
</evidence>
<comment type="function">
    <text evidence="2">Probably acts as a heme chaperone, transferring heme to an unknown acceptor. Binds one molecule of heme per monomer, possibly covalently. Binds 1 [4Fe-4S] cluster. The cluster is coordinated with 3 cysteines and an exchangeable S-adenosyl-L-methionine.</text>
</comment>
<keyword evidence="2" id="KW-0004">4Fe-4S</keyword>
<dbReference type="PATRIC" id="fig|1184387.3.peg.1190"/>
<comment type="caution">
    <text evidence="4">The sequence shown here is derived from an EMBL/GenBank/DDBJ whole genome shotgun (WGS) entry which is preliminary data.</text>
</comment>
<feature type="domain" description="Radical SAM core" evidence="3">
    <location>
        <begin position="1"/>
        <end position="227"/>
    </location>
</feature>
<keyword evidence="2" id="KW-0408">Iron</keyword>
<dbReference type="SUPFAM" id="SSF102114">
    <property type="entry name" value="Radical SAM enzymes"/>
    <property type="match status" value="1"/>
</dbReference>
<dbReference type="GO" id="GO:0051539">
    <property type="term" value="F:4 iron, 4 sulfur cluster binding"/>
    <property type="evidence" value="ECO:0007669"/>
    <property type="project" value="UniProtKB-UniRule"/>
</dbReference>
<sequence>MGVGAYVHIPFCARKCSYCDFCTIQFDRESVEAYHDSLKKEIEMYEVPGIVDTLYFGGGSPSLYPIDLMEEIVSHINLSLGTDVSEATIEANPWELDKEHLLAWRSTGFTRLSVGVQSSERSILERCDRPVPADLMGRLFLSRDTFDNLNLDFILGLPGENRENVIANLELIKEVSPDHISYYIFDSDHETELMRRVHDAIIELPDSEAIAELHDMVLESLASMGYKRYEISSWAKDGSECLHNLKYWRNEEYLGFGVSAGGHLDRKRYVNTEDLQLYSSLVNQKIKPIAEFAENDAVQELFETLFMGLRLAEGVDLSDLVYSRELLSLLVSKIKTRIGDYISSDEGTIKLNDSGMDVSRRVLQQLLDIKEEIEIAFST</sequence>
<dbReference type="SMART" id="SM00729">
    <property type="entry name" value="Elp3"/>
    <property type="match status" value="1"/>
</dbReference>
<keyword evidence="2" id="KW-0949">S-adenosyl-L-methionine</keyword>
<dbReference type="InterPro" id="IPR004559">
    <property type="entry name" value="HemW-like"/>
</dbReference>
<dbReference type="GO" id="GO:0005737">
    <property type="term" value="C:cytoplasm"/>
    <property type="evidence" value="ECO:0007669"/>
    <property type="project" value="UniProtKB-SubCell"/>
</dbReference>
<dbReference type="GO" id="GO:0046872">
    <property type="term" value="F:metal ion binding"/>
    <property type="evidence" value="ECO:0007669"/>
    <property type="project" value="UniProtKB-UniRule"/>
</dbReference>
<keyword evidence="2" id="KW-0143">Chaperone</keyword>
<keyword evidence="2" id="KW-0411">Iron-sulfur</keyword>
<dbReference type="GO" id="GO:0004109">
    <property type="term" value="F:coproporphyrinogen oxidase activity"/>
    <property type="evidence" value="ECO:0007669"/>
    <property type="project" value="InterPro"/>
</dbReference>
<dbReference type="Gene3D" id="3.80.30.20">
    <property type="entry name" value="tm_1862 like domain"/>
    <property type="match status" value="1"/>
</dbReference>
<dbReference type="PROSITE" id="PS51918">
    <property type="entry name" value="RADICAL_SAM"/>
    <property type="match status" value="1"/>
</dbReference>
<dbReference type="CDD" id="cd01335">
    <property type="entry name" value="Radical_SAM"/>
    <property type="match status" value="1"/>
</dbReference>
<keyword evidence="2" id="KW-0963">Cytoplasm</keyword>
<dbReference type="PANTHER" id="PTHR13932:SF5">
    <property type="entry name" value="RADICAL S-ADENOSYL METHIONINE DOMAIN-CONTAINING PROTEIN 1, MITOCHONDRIAL"/>
    <property type="match status" value="1"/>
</dbReference>
<dbReference type="InterPro" id="IPR023404">
    <property type="entry name" value="rSAM_horseshoe"/>
</dbReference>
<evidence type="ECO:0000256" key="1">
    <source>
        <dbReference type="ARBA" id="ARBA00006100"/>
    </source>
</evidence>
<dbReference type="Proteomes" id="UP000054092">
    <property type="component" value="Unassembled WGS sequence"/>
</dbReference>
<dbReference type="InterPro" id="IPR034505">
    <property type="entry name" value="Coproporphyrinogen-III_oxidase"/>
</dbReference>
<accession>A0A101HPM1</accession>
<comment type="subcellular location">
    <subcellularLocation>
        <location evidence="2">Cytoplasm</location>
    </subcellularLocation>
</comment>
<gene>
    <name evidence="4" type="ORF">XD94_0801</name>
</gene>